<gene>
    <name evidence="2" type="ORF">B0H17DRAFT_1194579</name>
</gene>
<dbReference type="Proteomes" id="UP001221757">
    <property type="component" value="Unassembled WGS sequence"/>
</dbReference>
<comment type="caution">
    <text evidence="2">The sequence shown here is derived from an EMBL/GenBank/DDBJ whole genome shotgun (WGS) entry which is preliminary data.</text>
</comment>
<proteinExistence type="predicted"/>
<reference evidence="2" key="1">
    <citation type="submission" date="2023-03" db="EMBL/GenBank/DDBJ databases">
        <title>Massive genome expansion in bonnet fungi (Mycena s.s.) driven by repeated elements and novel gene families across ecological guilds.</title>
        <authorList>
            <consortium name="Lawrence Berkeley National Laboratory"/>
            <person name="Harder C.B."/>
            <person name="Miyauchi S."/>
            <person name="Viragh M."/>
            <person name="Kuo A."/>
            <person name="Thoen E."/>
            <person name="Andreopoulos B."/>
            <person name="Lu D."/>
            <person name="Skrede I."/>
            <person name="Drula E."/>
            <person name="Henrissat B."/>
            <person name="Morin E."/>
            <person name="Kohler A."/>
            <person name="Barry K."/>
            <person name="LaButti K."/>
            <person name="Morin E."/>
            <person name="Salamov A."/>
            <person name="Lipzen A."/>
            <person name="Mereny Z."/>
            <person name="Hegedus B."/>
            <person name="Baldrian P."/>
            <person name="Stursova M."/>
            <person name="Weitz H."/>
            <person name="Taylor A."/>
            <person name="Grigoriev I.V."/>
            <person name="Nagy L.G."/>
            <person name="Martin F."/>
            <person name="Kauserud H."/>
        </authorList>
    </citation>
    <scope>NUCLEOTIDE SEQUENCE</scope>
    <source>
        <strain evidence="2">CBHHK067</strain>
    </source>
</reference>
<evidence type="ECO:0000313" key="3">
    <source>
        <dbReference type="Proteomes" id="UP001221757"/>
    </source>
</evidence>
<evidence type="ECO:0000313" key="2">
    <source>
        <dbReference type="EMBL" id="KAJ7702696.1"/>
    </source>
</evidence>
<feature type="compositionally biased region" description="Polar residues" evidence="1">
    <location>
        <begin position="63"/>
        <end position="73"/>
    </location>
</feature>
<dbReference type="AlphaFoldDB" id="A0AAD7DZM5"/>
<organism evidence="2 3">
    <name type="scientific">Mycena rosella</name>
    <name type="common">Pink bonnet</name>
    <name type="synonym">Agaricus rosellus</name>
    <dbReference type="NCBI Taxonomy" id="1033263"/>
    <lineage>
        <taxon>Eukaryota</taxon>
        <taxon>Fungi</taxon>
        <taxon>Dikarya</taxon>
        <taxon>Basidiomycota</taxon>
        <taxon>Agaricomycotina</taxon>
        <taxon>Agaricomycetes</taxon>
        <taxon>Agaricomycetidae</taxon>
        <taxon>Agaricales</taxon>
        <taxon>Marasmiineae</taxon>
        <taxon>Mycenaceae</taxon>
        <taxon>Mycena</taxon>
    </lineage>
</organism>
<dbReference type="EMBL" id="JARKIE010000014">
    <property type="protein sequence ID" value="KAJ7702696.1"/>
    <property type="molecule type" value="Genomic_DNA"/>
</dbReference>
<protein>
    <submittedName>
        <fullName evidence="2">Uncharacterized protein</fullName>
    </submittedName>
</protein>
<accession>A0AAD7DZM5</accession>
<name>A0AAD7DZM5_MYCRO</name>
<evidence type="ECO:0000256" key="1">
    <source>
        <dbReference type="SAM" id="MobiDB-lite"/>
    </source>
</evidence>
<keyword evidence="3" id="KW-1185">Reference proteome</keyword>
<feature type="region of interest" description="Disordered" evidence="1">
    <location>
        <begin position="38"/>
        <end position="91"/>
    </location>
</feature>
<sequence length="113" mass="12736">MEDNVGMFDGFNGFDPTYDALMFNPEFDVPELRGDLNMDTNHFNPAGIDRMESLPPLPMPASTLPSIESSTLSIEPEIELPRKKRTREPEVNQANIIEGFRPRTKSRRALGEA</sequence>